<evidence type="ECO:0000313" key="3">
    <source>
        <dbReference type="Proteomes" id="UP001055439"/>
    </source>
</evidence>
<evidence type="ECO:0000313" key="2">
    <source>
        <dbReference type="EMBL" id="URE08587.1"/>
    </source>
</evidence>
<feature type="compositionally biased region" description="Low complexity" evidence="1">
    <location>
        <begin position="23"/>
        <end position="37"/>
    </location>
</feature>
<reference evidence="2" key="1">
    <citation type="submission" date="2022-05" db="EMBL/GenBank/DDBJ databases">
        <title>The Musa troglodytarum L. genome provides insights into the mechanism of non-climacteric behaviour and enrichment of carotenoids.</title>
        <authorList>
            <person name="Wang J."/>
        </authorList>
    </citation>
    <scope>NUCLEOTIDE SEQUENCE</scope>
    <source>
        <tissue evidence="2">Leaf</tissue>
    </source>
</reference>
<organism evidence="2 3">
    <name type="scientific">Musa troglodytarum</name>
    <name type="common">fe'i banana</name>
    <dbReference type="NCBI Taxonomy" id="320322"/>
    <lineage>
        <taxon>Eukaryota</taxon>
        <taxon>Viridiplantae</taxon>
        <taxon>Streptophyta</taxon>
        <taxon>Embryophyta</taxon>
        <taxon>Tracheophyta</taxon>
        <taxon>Spermatophyta</taxon>
        <taxon>Magnoliopsida</taxon>
        <taxon>Liliopsida</taxon>
        <taxon>Zingiberales</taxon>
        <taxon>Musaceae</taxon>
        <taxon>Musa</taxon>
    </lineage>
</organism>
<gene>
    <name evidence="2" type="ORF">MUK42_22386</name>
</gene>
<accession>A0A9E7K8W4</accession>
<evidence type="ECO:0000256" key="1">
    <source>
        <dbReference type="SAM" id="MobiDB-lite"/>
    </source>
</evidence>
<keyword evidence="3" id="KW-1185">Reference proteome</keyword>
<feature type="region of interest" description="Disordered" evidence="1">
    <location>
        <begin position="23"/>
        <end position="42"/>
    </location>
</feature>
<name>A0A9E7K8W4_9LILI</name>
<sequence>MIASCLISRCQWGAERSTTSSRKIVQVSSSSVGSEPSKTPTVPRDLVQMMEAHNYSSMVTSW</sequence>
<dbReference type="AlphaFoldDB" id="A0A9E7K8W4"/>
<dbReference type="Proteomes" id="UP001055439">
    <property type="component" value="Chromosome 6"/>
</dbReference>
<proteinExistence type="predicted"/>
<protein>
    <submittedName>
        <fullName evidence="2">Uncharacterized protein</fullName>
    </submittedName>
</protein>
<dbReference type="EMBL" id="CP097508">
    <property type="protein sequence ID" value="URE08587.1"/>
    <property type="molecule type" value="Genomic_DNA"/>
</dbReference>